<gene>
    <name evidence="2" type="ORF">RJ641_015872</name>
</gene>
<dbReference type="EMBL" id="JBAMMX010000021">
    <property type="protein sequence ID" value="KAK6919968.1"/>
    <property type="molecule type" value="Genomic_DNA"/>
</dbReference>
<proteinExistence type="predicted"/>
<keyword evidence="3" id="KW-1185">Reference proteome</keyword>
<protein>
    <submittedName>
        <fullName evidence="2">Uncharacterized protein</fullName>
    </submittedName>
</protein>
<evidence type="ECO:0000313" key="2">
    <source>
        <dbReference type="EMBL" id="KAK6919968.1"/>
    </source>
</evidence>
<organism evidence="2 3">
    <name type="scientific">Dillenia turbinata</name>
    <dbReference type="NCBI Taxonomy" id="194707"/>
    <lineage>
        <taxon>Eukaryota</taxon>
        <taxon>Viridiplantae</taxon>
        <taxon>Streptophyta</taxon>
        <taxon>Embryophyta</taxon>
        <taxon>Tracheophyta</taxon>
        <taxon>Spermatophyta</taxon>
        <taxon>Magnoliopsida</taxon>
        <taxon>eudicotyledons</taxon>
        <taxon>Gunneridae</taxon>
        <taxon>Pentapetalae</taxon>
        <taxon>Dilleniales</taxon>
        <taxon>Dilleniaceae</taxon>
        <taxon>Dillenia</taxon>
    </lineage>
</organism>
<evidence type="ECO:0000313" key="3">
    <source>
        <dbReference type="Proteomes" id="UP001370490"/>
    </source>
</evidence>
<feature type="region of interest" description="Disordered" evidence="1">
    <location>
        <begin position="98"/>
        <end position="117"/>
    </location>
</feature>
<sequence length="129" mass="15402">MKTHKGHVVQLLIRSNKTIIRIRTLRRINPHGITQDRPRHPTARAPWHIVIPSSFQQFRQLNLRPEIILLRTYDFFMPGIRRGLSRLRRGLLNVPSRARGRPSAAYGRHGRQGGGWRHCRERRRRQRLW</sequence>
<accession>A0AAN8Z440</accession>
<evidence type="ECO:0000256" key="1">
    <source>
        <dbReference type="SAM" id="MobiDB-lite"/>
    </source>
</evidence>
<name>A0AAN8Z440_9MAGN</name>
<comment type="caution">
    <text evidence="2">The sequence shown here is derived from an EMBL/GenBank/DDBJ whole genome shotgun (WGS) entry which is preliminary data.</text>
</comment>
<reference evidence="2 3" key="1">
    <citation type="submission" date="2023-12" db="EMBL/GenBank/DDBJ databases">
        <title>A high-quality genome assembly for Dillenia turbinata (Dilleniales).</title>
        <authorList>
            <person name="Chanderbali A."/>
        </authorList>
    </citation>
    <scope>NUCLEOTIDE SEQUENCE [LARGE SCALE GENOMIC DNA]</scope>
    <source>
        <strain evidence="2">LSX21</strain>
        <tissue evidence="2">Leaf</tissue>
    </source>
</reference>
<dbReference type="AlphaFoldDB" id="A0AAN8Z440"/>
<dbReference type="Proteomes" id="UP001370490">
    <property type="component" value="Unassembled WGS sequence"/>
</dbReference>